<dbReference type="EMBL" id="CP087164">
    <property type="protein sequence ID" value="UGS35015.1"/>
    <property type="molecule type" value="Genomic_DNA"/>
</dbReference>
<protein>
    <recommendedName>
        <fullName evidence="4">Lipoprotein</fullName>
    </recommendedName>
</protein>
<dbReference type="AlphaFoldDB" id="A0A9E6XV34"/>
<gene>
    <name evidence="2" type="ORF">DSM104329_01399</name>
</gene>
<reference evidence="2" key="1">
    <citation type="journal article" date="2022" name="Int. J. Syst. Evol. Microbiol.">
        <title>Pseudomonas aegrilactucae sp. nov. and Pseudomonas morbosilactucae sp. nov., pathogens causing bacterial rot of lettuce in Japan.</title>
        <authorList>
            <person name="Sawada H."/>
            <person name="Fujikawa T."/>
            <person name="Satou M."/>
        </authorList>
    </citation>
    <scope>NUCLEOTIDE SEQUENCE</scope>
    <source>
        <strain evidence="2">0166_1</strain>
    </source>
</reference>
<accession>A0A9E6XV34</accession>
<feature type="signal peptide" evidence="1">
    <location>
        <begin position="1"/>
        <end position="21"/>
    </location>
</feature>
<keyword evidence="1" id="KW-0732">Signal</keyword>
<proteinExistence type="predicted"/>
<name>A0A9E6XV34_9ACTN</name>
<evidence type="ECO:0000256" key="1">
    <source>
        <dbReference type="SAM" id="SignalP"/>
    </source>
</evidence>
<evidence type="ECO:0000313" key="2">
    <source>
        <dbReference type="EMBL" id="UGS35015.1"/>
    </source>
</evidence>
<dbReference type="RefSeq" id="WP_259314679.1">
    <property type="nucleotide sequence ID" value="NZ_CP087164.1"/>
</dbReference>
<keyword evidence="3" id="KW-1185">Reference proteome</keyword>
<evidence type="ECO:0000313" key="3">
    <source>
        <dbReference type="Proteomes" id="UP001162834"/>
    </source>
</evidence>
<sequence length="142" mass="15292">MPTRRSARAATFTVLAALVVAAVGCGAEPPDLFAVDRSGSIAGAKLRLEVNDGGTVRCNGGEPKRMPSKLLLDARELQRQLDEPGVAGRSLPPGPTSVLRYDVRTEHTRVRFADDSRNRPKTLDELAFLVRQVAQEACGLAR</sequence>
<dbReference type="Proteomes" id="UP001162834">
    <property type="component" value="Chromosome"/>
</dbReference>
<dbReference type="KEGG" id="sbae:DSM104329_01399"/>
<dbReference type="PROSITE" id="PS51257">
    <property type="entry name" value="PROKAR_LIPOPROTEIN"/>
    <property type="match status" value="1"/>
</dbReference>
<organism evidence="2 3">
    <name type="scientific">Capillimicrobium parvum</name>
    <dbReference type="NCBI Taxonomy" id="2884022"/>
    <lineage>
        <taxon>Bacteria</taxon>
        <taxon>Bacillati</taxon>
        <taxon>Actinomycetota</taxon>
        <taxon>Thermoleophilia</taxon>
        <taxon>Solirubrobacterales</taxon>
        <taxon>Capillimicrobiaceae</taxon>
        <taxon>Capillimicrobium</taxon>
    </lineage>
</organism>
<feature type="chain" id="PRO_5039394477" description="Lipoprotein" evidence="1">
    <location>
        <begin position="22"/>
        <end position="142"/>
    </location>
</feature>
<evidence type="ECO:0008006" key="4">
    <source>
        <dbReference type="Google" id="ProtNLM"/>
    </source>
</evidence>